<name>A0A7J6T9W1_PEROL</name>
<sequence>MSSILSCLTCCCCCCCPTSRHKEVLPCRTPVYTTAACVFTSLGFVLAFTALYLGDWYTCSWRELNLGTWAGKVVLQFGLSGMKLRRNEDAVERYPSISIARECQEMAGGLVADHSKVVSESDCQVADAVLVTTAATGT</sequence>
<dbReference type="EMBL" id="JABANM010008860">
    <property type="protein sequence ID" value="KAF4741893.1"/>
    <property type="molecule type" value="Genomic_DNA"/>
</dbReference>
<evidence type="ECO:0000313" key="2">
    <source>
        <dbReference type="EMBL" id="KAF4741893.1"/>
    </source>
</evidence>
<keyword evidence="1" id="KW-0812">Transmembrane</keyword>
<keyword evidence="1" id="KW-0472">Membrane</keyword>
<proteinExistence type="predicted"/>
<keyword evidence="1" id="KW-1133">Transmembrane helix</keyword>
<organism evidence="2 3">
    <name type="scientific">Perkinsus olseni</name>
    <name type="common">Perkinsus atlanticus</name>
    <dbReference type="NCBI Taxonomy" id="32597"/>
    <lineage>
        <taxon>Eukaryota</taxon>
        <taxon>Sar</taxon>
        <taxon>Alveolata</taxon>
        <taxon>Perkinsozoa</taxon>
        <taxon>Perkinsea</taxon>
        <taxon>Perkinsida</taxon>
        <taxon>Perkinsidae</taxon>
        <taxon>Perkinsus</taxon>
    </lineage>
</organism>
<protein>
    <submittedName>
        <fullName evidence="2">Uncharacterized protein</fullName>
    </submittedName>
</protein>
<evidence type="ECO:0000313" key="3">
    <source>
        <dbReference type="Proteomes" id="UP000574390"/>
    </source>
</evidence>
<evidence type="ECO:0000256" key="1">
    <source>
        <dbReference type="SAM" id="Phobius"/>
    </source>
</evidence>
<gene>
    <name evidence="2" type="ORF">FOZ62_011351</name>
</gene>
<comment type="caution">
    <text evidence="2">The sequence shown here is derived from an EMBL/GenBank/DDBJ whole genome shotgun (WGS) entry which is preliminary data.</text>
</comment>
<reference evidence="2 3" key="1">
    <citation type="submission" date="2020-04" db="EMBL/GenBank/DDBJ databases">
        <title>Perkinsus olseni comparative genomics.</title>
        <authorList>
            <person name="Bogema D.R."/>
        </authorList>
    </citation>
    <scope>NUCLEOTIDE SEQUENCE [LARGE SCALE GENOMIC DNA]</scope>
    <source>
        <strain evidence="2">ATCC PRA-205</strain>
    </source>
</reference>
<dbReference type="Proteomes" id="UP000574390">
    <property type="component" value="Unassembled WGS sequence"/>
</dbReference>
<dbReference type="AlphaFoldDB" id="A0A7J6T9W1"/>
<feature type="transmembrane region" description="Helical" evidence="1">
    <location>
        <begin position="30"/>
        <end position="53"/>
    </location>
</feature>
<accession>A0A7J6T9W1</accession>
<feature type="non-terminal residue" evidence="2">
    <location>
        <position position="138"/>
    </location>
</feature>